<dbReference type="PROSITE" id="PS51257">
    <property type="entry name" value="PROKAR_LIPOPROTEIN"/>
    <property type="match status" value="1"/>
</dbReference>
<evidence type="ECO:0000256" key="1">
    <source>
        <dbReference type="SAM" id="SignalP"/>
    </source>
</evidence>
<organism evidence="2 3">
    <name type="scientific">Tumebacillus lipolyticus</name>
    <dbReference type="NCBI Taxonomy" id="1280370"/>
    <lineage>
        <taxon>Bacteria</taxon>
        <taxon>Bacillati</taxon>
        <taxon>Bacillota</taxon>
        <taxon>Bacilli</taxon>
        <taxon>Bacillales</taxon>
        <taxon>Alicyclobacillaceae</taxon>
        <taxon>Tumebacillus</taxon>
    </lineage>
</organism>
<name>A0ABW4ZUP1_9BACL</name>
<comment type="caution">
    <text evidence="2">The sequence shown here is derived from an EMBL/GenBank/DDBJ whole genome shotgun (WGS) entry which is preliminary data.</text>
</comment>
<protein>
    <recommendedName>
        <fullName evidence="4">Lipoprotein</fullName>
    </recommendedName>
</protein>
<accession>A0ABW4ZUP1</accession>
<evidence type="ECO:0008006" key="4">
    <source>
        <dbReference type="Google" id="ProtNLM"/>
    </source>
</evidence>
<proteinExistence type="predicted"/>
<dbReference type="EMBL" id="JBHUIO010000002">
    <property type="protein sequence ID" value="MFD2169224.1"/>
    <property type="molecule type" value="Genomic_DNA"/>
</dbReference>
<sequence>MQKKIPKLLLTLPLVALLTGCGSSAPPDVEIHVQQQPIPVVQGSYCWSDKCVDKIDYVSLLKETNYNTPTVSTGSKLSFDFAAQPKKDVALHLVQNHELTEVDIQQNSFTVPKQTGTYLYVLSGRWNQGSSDYVFQIKVQ</sequence>
<evidence type="ECO:0000313" key="2">
    <source>
        <dbReference type="EMBL" id="MFD2169224.1"/>
    </source>
</evidence>
<dbReference type="RefSeq" id="WP_386044271.1">
    <property type="nucleotide sequence ID" value="NZ_JBHUIO010000002.1"/>
</dbReference>
<feature type="signal peptide" evidence="1">
    <location>
        <begin position="1"/>
        <end position="25"/>
    </location>
</feature>
<dbReference type="Proteomes" id="UP001597343">
    <property type="component" value="Unassembled WGS sequence"/>
</dbReference>
<gene>
    <name evidence="2" type="ORF">ACFSOY_04215</name>
</gene>
<keyword evidence="1" id="KW-0732">Signal</keyword>
<evidence type="ECO:0000313" key="3">
    <source>
        <dbReference type="Proteomes" id="UP001597343"/>
    </source>
</evidence>
<keyword evidence="3" id="KW-1185">Reference proteome</keyword>
<reference evidence="3" key="1">
    <citation type="journal article" date="2019" name="Int. J. Syst. Evol. Microbiol.">
        <title>The Global Catalogue of Microorganisms (GCM) 10K type strain sequencing project: providing services to taxonomists for standard genome sequencing and annotation.</title>
        <authorList>
            <consortium name="The Broad Institute Genomics Platform"/>
            <consortium name="The Broad Institute Genome Sequencing Center for Infectious Disease"/>
            <person name="Wu L."/>
            <person name="Ma J."/>
        </authorList>
    </citation>
    <scope>NUCLEOTIDE SEQUENCE [LARGE SCALE GENOMIC DNA]</scope>
    <source>
        <strain evidence="3">CGMCC 1.13574</strain>
    </source>
</reference>
<feature type="chain" id="PRO_5046322825" description="Lipoprotein" evidence="1">
    <location>
        <begin position="26"/>
        <end position="140"/>
    </location>
</feature>